<organism evidence="1 2">
    <name type="scientific">Methylobacterium oryzihabitans</name>
    <dbReference type="NCBI Taxonomy" id="2499852"/>
    <lineage>
        <taxon>Bacteria</taxon>
        <taxon>Pseudomonadati</taxon>
        <taxon>Pseudomonadota</taxon>
        <taxon>Alphaproteobacteria</taxon>
        <taxon>Hyphomicrobiales</taxon>
        <taxon>Methylobacteriaceae</taxon>
        <taxon>Methylobacterium</taxon>
    </lineage>
</organism>
<dbReference type="RefSeq" id="WP_127727926.1">
    <property type="nucleotide sequence ID" value="NZ_SACP01000004.1"/>
</dbReference>
<comment type="caution">
    <text evidence="1">The sequence shown here is derived from an EMBL/GenBank/DDBJ whole genome shotgun (WGS) entry which is preliminary data.</text>
</comment>
<gene>
    <name evidence="1" type="ORF">EOE48_06255</name>
</gene>
<dbReference type="Proteomes" id="UP000286997">
    <property type="component" value="Unassembled WGS sequence"/>
</dbReference>
<sequence length="76" mass="8574">MTDEEFAVVAELTARVNALDFVLHSIILELGDRNPGCRDDLRERVERCAAQLKDVDDPGADMRRKTIEYARAMLAP</sequence>
<evidence type="ECO:0000313" key="2">
    <source>
        <dbReference type="Proteomes" id="UP000286997"/>
    </source>
</evidence>
<protein>
    <submittedName>
        <fullName evidence="1">Uncharacterized protein</fullName>
    </submittedName>
</protein>
<name>A0A437PD60_9HYPH</name>
<evidence type="ECO:0000313" key="1">
    <source>
        <dbReference type="EMBL" id="RVU20207.1"/>
    </source>
</evidence>
<proteinExistence type="predicted"/>
<keyword evidence="2" id="KW-1185">Reference proteome</keyword>
<accession>A0A437PD60</accession>
<dbReference type="AlphaFoldDB" id="A0A437PD60"/>
<dbReference type="EMBL" id="SACP01000004">
    <property type="protein sequence ID" value="RVU20207.1"/>
    <property type="molecule type" value="Genomic_DNA"/>
</dbReference>
<reference evidence="1 2" key="1">
    <citation type="submission" date="2019-01" db="EMBL/GenBank/DDBJ databases">
        <authorList>
            <person name="Chen W.-M."/>
        </authorList>
    </citation>
    <scope>NUCLEOTIDE SEQUENCE [LARGE SCALE GENOMIC DNA]</scope>
    <source>
        <strain evidence="1 2">TER-1</strain>
    </source>
</reference>